<dbReference type="Proteomes" id="UP000714275">
    <property type="component" value="Unassembled WGS sequence"/>
</dbReference>
<evidence type="ECO:0000313" key="2">
    <source>
        <dbReference type="Proteomes" id="UP000714275"/>
    </source>
</evidence>
<sequence length="127" mass="15191">RKISHDLKLAAVNLFERNLLTIRRIVNCVSFTERTFWCIMKLWQETGDVVRHNTGLPGRPRSLHFKDISYLLHLVNHRPDWFLDELLSMLRMNHFISIHFTTIYRELTCAGMSLKRLKKIAKERNEE</sequence>
<name>A0A9P6ZQK5_9AGAM</name>
<dbReference type="SUPFAM" id="SSF46689">
    <property type="entry name" value="Homeodomain-like"/>
    <property type="match status" value="1"/>
</dbReference>
<dbReference type="OrthoDB" id="2994945at2759"/>
<gene>
    <name evidence="1" type="ORF">EV702DRAFT_973892</name>
</gene>
<protein>
    <submittedName>
        <fullName evidence="1">Uncharacterized protein</fullName>
    </submittedName>
</protein>
<dbReference type="AlphaFoldDB" id="A0A9P6ZQK5"/>
<dbReference type="InterPro" id="IPR009057">
    <property type="entry name" value="Homeodomain-like_sf"/>
</dbReference>
<dbReference type="EMBL" id="JABBWD010000037">
    <property type="protein sequence ID" value="KAG1774923.1"/>
    <property type="molecule type" value="Genomic_DNA"/>
</dbReference>
<reference evidence="1" key="1">
    <citation type="journal article" date="2020" name="New Phytol.">
        <title>Comparative genomics reveals dynamic genome evolution in host specialist ectomycorrhizal fungi.</title>
        <authorList>
            <person name="Lofgren L.A."/>
            <person name="Nguyen N.H."/>
            <person name="Vilgalys R."/>
            <person name="Ruytinx J."/>
            <person name="Liao H.L."/>
            <person name="Branco S."/>
            <person name="Kuo A."/>
            <person name="LaButti K."/>
            <person name="Lipzen A."/>
            <person name="Andreopoulos W."/>
            <person name="Pangilinan J."/>
            <person name="Riley R."/>
            <person name="Hundley H."/>
            <person name="Na H."/>
            <person name="Barry K."/>
            <person name="Grigoriev I.V."/>
            <person name="Stajich J.E."/>
            <person name="Kennedy P.G."/>
        </authorList>
    </citation>
    <scope>NUCLEOTIDE SEQUENCE</scope>
    <source>
        <strain evidence="1">DOB743</strain>
    </source>
</reference>
<feature type="non-terminal residue" evidence="1">
    <location>
        <position position="1"/>
    </location>
</feature>
<evidence type="ECO:0000313" key="1">
    <source>
        <dbReference type="EMBL" id="KAG1774923.1"/>
    </source>
</evidence>
<keyword evidence="2" id="KW-1185">Reference proteome</keyword>
<organism evidence="1 2">
    <name type="scientific">Suillus placidus</name>
    <dbReference type="NCBI Taxonomy" id="48579"/>
    <lineage>
        <taxon>Eukaryota</taxon>
        <taxon>Fungi</taxon>
        <taxon>Dikarya</taxon>
        <taxon>Basidiomycota</taxon>
        <taxon>Agaricomycotina</taxon>
        <taxon>Agaricomycetes</taxon>
        <taxon>Agaricomycetidae</taxon>
        <taxon>Boletales</taxon>
        <taxon>Suillineae</taxon>
        <taxon>Suillaceae</taxon>
        <taxon>Suillus</taxon>
    </lineage>
</organism>
<comment type="caution">
    <text evidence="1">The sequence shown here is derived from an EMBL/GenBank/DDBJ whole genome shotgun (WGS) entry which is preliminary data.</text>
</comment>
<proteinExistence type="predicted"/>
<accession>A0A9P6ZQK5</accession>